<dbReference type="AlphaFoldDB" id="A0A168JIE1"/>
<evidence type="ECO:0000313" key="5">
    <source>
        <dbReference type="Proteomes" id="UP000076881"/>
    </source>
</evidence>
<evidence type="ECO:0000313" key="4">
    <source>
        <dbReference type="EMBL" id="OAA80479.1"/>
    </source>
</evidence>
<name>A0A168JIE1_CORDF</name>
<sequence length="631" mass="69303">MYTPMMTPSVMGRGMLPYIPRAQPSRPRRKKTPSEADGESLTKSTSKSSHTSSGGEPSRASLEAPLESDRPAEAAGVEPEHQHQRKPKRRSKKEHQQQTEDANTKHHHNTGNSSTSTTRGGGAQPTGASADATPPHPQHHNQHHHNHQKPSPSASSPPVPSASSPKPAQHSAFKRASHSFISRGKHHDTHALQTDFKHAHAQHNPSSSPRSPAAAQMNGTVPDIFAHAARNNMSSTTDASSSSRENLITSKPFVLRNGRSYLNDTSLPYPLPADLTELHRQSMRTLLLIQVFGSPVCSPTFSKRPPQRVLEIGCGSGFWSMMCHRYFKSRGHGNISFTGMDIAPLAPTEPTMSTMTTAGAKPDPEMNWNFISHDMRQLPWPIDSEKFDLVMVKDMSLATTNLQHQHFVDEYIRLLRPGGVLEIWESDHLIRMLRPHVPEAKLAGDDTEDQEAAASLGAYVMNANTPLSAPLNTFLVEYNQWLSRALETRDLTAVPCTLIGPTLIQESEALADVRSRRLAIPLSEVRWEREGVGGVVTKDGKPTAASTKDKAPKAESRVLSPGQEALRQTALLTVVQQVQALEPILREVSGKSQDEWDVWLGKMMGDLMSDSGTSWGECLEVGAWSATKRKQ</sequence>
<feature type="compositionally biased region" description="Basic residues" evidence="2">
    <location>
        <begin position="83"/>
        <end position="93"/>
    </location>
</feature>
<feature type="compositionally biased region" description="Basic and acidic residues" evidence="2">
    <location>
        <begin position="94"/>
        <end position="104"/>
    </location>
</feature>
<dbReference type="CDD" id="cd02440">
    <property type="entry name" value="AdoMet_MTases"/>
    <property type="match status" value="1"/>
</dbReference>
<feature type="compositionally biased region" description="Basic and acidic residues" evidence="2">
    <location>
        <begin position="67"/>
        <end position="82"/>
    </location>
</feature>
<dbReference type="PANTHER" id="PTHR43591">
    <property type="entry name" value="METHYLTRANSFERASE"/>
    <property type="match status" value="1"/>
</dbReference>
<accession>A0A168JIE1</accession>
<feature type="region of interest" description="Disordered" evidence="2">
    <location>
        <begin position="1"/>
        <end position="177"/>
    </location>
</feature>
<dbReference type="STRING" id="1081108.A0A168JIE1"/>
<keyword evidence="5" id="KW-1185">Reference proteome</keyword>
<dbReference type="Gene3D" id="3.40.50.150">
    <property type="entry name" value="Vaccinia Virus protein VP39"/>
    <property type="match status" value="1"/>
</dbReference>
<feature type="compositionally biased region" description="Basic and acidic residues" evidence="2">
    <location>
        <begin position="547"/>
        <end position="556"/>
    </location>
</feature>
<dbReference type="PANTHER" id="PTHR43591:SF50">
    <property type="entry name" value="METHYLTRANSFERASE DOMAIN-CONTAINING PROTEIN-RELATED"/>
    <property type="match status" value="1"/>
</dbReference>
<proteinExistence type="inferred from homology"/>
<dbReference type="InterPro" id="IPR041698">
    <property type="entry name" value="Methyltransf_25"/>
</dbReference>
<feature type="domain" description="Methyltransferase" evidence="3">
    <location>
        <begin position="309"/>
        <end position="419"/>
    </location>
</feature>
<dbReference type="EMBL" id="AZHF01000001">
    <property type="protein sequence ID" value="OAA80479.1"/>
    <property type="molecule type" value="Genomic_DNA"/>
</dbReference>
<feature type="compositionally biased region" description="Basic residues" evidence="2">
    <location>
        <begin position="137"/>
        <end position="148"/>
    </location>
</feature>
<dbReference type="OrthoDB" id="2013972at2759"/>
<dbReference type="SUPFAM" id="SSF53335">
    <property type="entry name" value="S-adenosyl-L-methionine-dependent methyltransferases"/>
    <property type="match status" value="1"/>
</dbReference>
<feature type="region of interest" description="Disordered" evidence="2">
    <location>
        <begin position="534"/>
        <end position="558"/>
    </location>
</feature>
<reference evidence="4 5" key="1">
    <citation type="journal article" date="2016" name="Genome Biol. Evol.">
        <title>Divergent and convergent evolution of fungal pathogenicity.</title>
        <authorList>
            <person name="Shang Y."/>
            <person name="Xiao G."/>
            <person name="Zheng P."/>
            <person name="Cen K."/>
            <person name="Zhan S."/>
            <person name="Wang C."/>
        </authorList>
    </citation>
    <scope>NUCLEOTIDE SEQUENCE [LARGE SCALE GENOMIC DNA]</scope>
    <source>
        <strain evidence="4 5">RCEF 1005</strain>
    </source>
</reference>
<dbReference type="Pfam" id="PF13649">
    <property type="entry name" value="Methyltransf_25"/>
    <property type="match status" value="1"/>
</dbReference>
<evidence type="ECO:0000259" key="3">
    <source>
        <dbReference type="Pfam" id="PF13649"/>
    </source>
</evidence>
<comment type="similarity">
    <text evidence="1">Belongs to the methyltransferase superfamily. LaeA methyltransferase family.</text>
</comment>
<dbReference type="InterPro" id="IPR029063">
    <property type="entry name" value="SAM-dependent_MTases_sf"/>
</dbReference>
<feature type="compositionally biased region" description="Low complexity" evidence="2">
    <location>
        <begin position="41"/>
        <end position="53"/>
    </location>
</feature>
<evidence type="ECO:0000256" key="1">
    <source>
        <dbReference type="ARBA" id="ARBA00038158"/>
    </source>
</evidence>
<gene>
    <name evidence="4" type="ORF">LEL_00024</name>
</gene>
<protein>
    <submittedName>
        <fullName evidence="4">SAM binding domain-containing protein containing protein</fullName>
    </submittedName>
</protein>
<evidence type="ECO:0000256" key="2">
    <source>
        <dbReference type="SAM" id="MobiDB-lite"/>
    </source>
</evidence>
<organism evidence="4 5">
    <name type="scientific">Akanthomyces lecanii RCEF 1005</name>
    <dbReference type="NCBI Taxonomy" id="1081108"/>
    <lineage>
        <taxon>Eukaryota</taxon>
        <taxon>Fungi</taxon>
        <taxon>Dikarya</taxon>
        <taxon>Ascomycota</taxon>
        <taxon>Pezizomycotina</taxon>
        <taxon>Sordariomycetes</taxon>
        <taxon>Hypocreomycetidae</taxon>
        <taxon>Hypocreales</taxon>
        <taxon>Cordycipitaceae</taxon>
        <taxon>Akanthomyces</taxon>
        <taxon>Cordyceps confragosa</taxon>
    </lineage>
</organism>
<dbReference type="Proteomes" id="UP000076881">
    <property type="component" value="Unassembled WGS sequence"/>
</dbReference>
<comment type="caution">
    <text evidence="4">The sequence shown here is derived from an EMBL/GenBank/DDBJ whole genome shotgun (WGS) entry which is preliminary data.</text>
</comment>